<dbReference type="InterPro" id="IPR029034">
    <property type="entry name" value="Cystine-knot_cytokine"/>
</dbReference>
<dbReference type="GO" id="GO:0005179">
    <property type="term" value="F:hormone activity"/>
    <property type="evidence" value="ECO:0007669"/>
    <property type="project" value="UniProtKB-KW"/>
</dbReference>
<evidence type="ECO:0000313" key="14">
    <source>
        <dbReference type="Ensembl" id="ENSSLDP00000002450.1"/>
    </source>
</evidence>
<keyword evidence="12" id="KW-0732">Signal</keyword>
<dbReference type="FunFam" id="2.10.90.10:FF:000007">
    <property type="entry name" value="Luteinizing hormone beta subunit"/>
    <property type="match status" value="1"/>
</dbReference>
<organism evidence="14 15">
    <name type="scientific">Seriola lalandi dorsalis</name>
    <dbReference type="NCBI Taxonomy" id="1841481"/>
    <lineage>
        <taxon>Eukaryota</taxon>
        <taxon>Metazoa</taxon>
        <taxon>Chordata</taxon>
        <taxon>Craniata</taxon>
        <taxon>Vertebrata</taxon>
        <taxon>Euteleostomi</taxon>
        <taxon>Actinopterygii</taxon>
        <taxon>Neopterygii</taxon>
        <taxon>Teleostei</taxon>
        <taxon>Neoteleostei</taxon>
        <taxon>Acanthomorphata</taxon>
        <taxon>Carangaria</taxon>
        <taxon>Carangiformes</taxon>
        <taxon>Carangidae</taxon>
        <taxon>Seriola</taxon>
    </lineage>
</organism>
<keyword evidence="6" id="KW-0372">Hormone</keyword>
<dbReference type="GeneTree" id="ENSGT00940000176091"/>
<dbReference type="CDD" id="cd00069">
    <property type="entry name" value="GHB_like"/>
    <property type="match status" value="1"/>
</dbReference>
<protein>
    <recommendedName>
        <fullName evidence="9">Gonadotropin subunit beta-2</fullName>
    </recommendedName>
    <alternativeName>
        <fullName evidence="10">GTH-II-beta</fullName>
    </alternativeName>
    <alternativeName>
        <fullName evidence="11">Gonadotropin beta-II chain</fullName>
    </alternativeName>
</protein>
<evidence type="ECO:0000256" key="9">
    <source>
        <dbReference type="ARBA" id="ARBA00069434"/>
    </source>
</evidence>
<dbReference type="PANTHER" id="PTHR11515">
    <property type="entry name" value="GLYCOPROTEIN HORMONE BETA CHAIN"/>
    <property type="match status" value="1"/>
</dbReference>
<dbReference type="GO" id="GO:0010817">
    <property type="term" value="P:regulation of hormone levels"/>
    <property type="evidence" value="ECO:0007669"/>
    <property type="project" value="UniProtKB-ARBA"/>
</dbReference>
<dbReference type="InterPro" id="IPR018245">
    <property type="entry name" value="Gonadotropin_bsu_CS"/>
</dbReference>
<comment type="subunit">
    <text evidence="4">Heterodimer of an alpha and a beta chain.</text>
</comment>
<name>A0A3B4WEZ6_SERLL</name>
<comment type="similarity">
    <text evidence="3">Belongs to the glycoprotein hormones subunit beta family.</text>
</comment>
<dbReference type="SUPFAM" id="SSF57501">
    <property type="entry name" value="Cystine-knot cytokines"/>
    <property type="match status" value="1"/>
</dbReference>
<dbReference type="Ensembl" id="ENSSLDT00000002550.1">
    <property type="protein sequence ID" value="ENSSLDP00000002450.1"/>
    <property type="gene ID" value="ENSSLDG00000001934.1"/>
</dbReference>
<evidence type="ECO:0000256" key="4">
    <source>
        <dbReference type="ARBA" id="ARBA00011870"/>
    </source>
</evidence>
<keyword evidence="5" id="KW-0964">Secreted</keyword>
<dbReference type="Pfam" id="PF00007">
    <property type="entry name" value="Cys_knot"/>
    <property type="match status" value="1"/>
</dbReference>
<dbReference type="InterPro" id="IPR001545">
    <property type="entry name" value="Gonadotropin_bsu"/>
</dbReference>
<evidence type="ECO:0000256" key="12">
    <source>
        <dbReference type="SAM" id="SignalP"/>
    </source>
</evidence>
<dbReference type="PANTHER" id="PTHR11515:SF29">
    <property type="entry name" value="THYROTROPIN SUBUNIT BETA-LIKE"/>
    <property type="match status" value="1"/>
</dbReference>
<dbReference type="AlphaFoldDB" id="A0A3B4WEZ6"/>
<evidence type="ECO:0000256" key="2">
    <source>
        <dbReference type="ARBA" id="ARBA00004613"/>
    </source>
</evidence>
<evidence type="ECO:0000256" key="6">
    <source>
        <dbReference type="ARBA" id="ARBA00022702"/>
    </source>
</evidence>
<dbReference type="GO" id="GO:0007186">
    <property type="term" value="P:G protein-coupled receptor signaling pathway"/>
    <property type="evidence" value="ECO:0007669"/>
    <property type="project" value="TreeGrafter"/>
</dbReference>
<feature type="domain" description="Glycoprotein hormone subunit beta" evidence="13">
    <location>
        <begin position="16"/>
        <end position="114"/>
    </location>
</feature>
<dbReference type="InterPro" id="IPR006208">
    <property type="entry name" value="Glyco_hormone_CN"/>
</dbReference>
<reference evidence="14" key="2">
    <citation type="submission" date="2025-09" db="UniProtKB">
        <authorList>
            <consortium name="Ensembl"/>
        </authorList>
    </citation>
    <scope>IDENTIFICATION</scope>
</reference>
<keyword evidence="7" id="KW-1015">Disulfide bond</keyword>
<dbReference type="Gene3D" id="2.10.90.10">
    <property type="entry name" value="Cystine-knot cytokines"/>
    <property type="match status" value="1"/>
</dbReference>
<dbReference type="PROSITE" id="PS00261">
    <property type="entry name" value="GLYCO_HORMONE_BETA_1"/>
    <property type="match status" value="1"/>
</dbReference>
<proteinExistence type="inferred from homology"/>
<dbReference type="Proteomes" id="UP000261360">
    <property type="component" value="Unplaced"/>
</dbReference>
<dbReference type="SMART" id="SM00068">
    <property type="entry name" value="GHB"/>
    <property type="match status" value="1"/>
</dbReference>
<evidence type="ECO:0000256" key="8">
    <source>
        <dbReference type="ARBA" id="ARBA00023180"/>
    </source>
</evidence>
<comment type="subcellular location">
    <subcellularLocation>
        <location evidence="2">Secreted</location>
    </subcellularLocation>
</comment>
<evidence type="ECO:0000256" key="11">
    <source>
        <dbReference type="ARBA" id="ARBA00081883"/>
    </source>
</evidence>
<evidence type="ECO:0000313" key="15">
    <source>
        <dbReference type="Proteomes" id="UP000261360"/>
    </source>
</evidence>
<sequence>PVSAWFYALQCWTVCACTLKNHTLWIESNNCAQCVAINTTICSGYCYTQDTNLRGRFGRTFLIQRSCVPHSLVYQAAFVPGCPQDVNPKLYYPVAHRCSCRHCDTRTHHCVRTSRISYDQYICSMFGELGTDVLQIFINSQLK</sequence>
<evidence type="ECO:0000256" key="3">
    <source>
        <dbReference type="ARBA" id="ARBA00006552"/>
    </source>
</evidence>
<dbReference type="GO" id="GO:0005737">
    <property type="term" value="C:cytoplasm"/>
    <property type="evidence" value="ECO:0007669"/>
    <property type="project" value="TreeGrafter"/>
</dbReference>
<feature type="signal peptide" evidence="12">
    <location>
        <begin position="1"/>
        <end position="17"/>
    </location>
</feature>
<keyword evidence="15" id="KW-1185">Reference proteome</keyword>
<reference evidence="14" key="1">
    <citation type="submission" date="2025-08" db="UniProtKB">
        <authorList>
            <consortium name="Ensembl"/>
        </authorList>
    </citation>
    <scope>IDENTIFICATION</scope>
</reference>
<evidence type="ECO:0000256" key="5">
    <source>
        <dbReference type="ARBA" id="ARBA00022525"/>
    </source>
</evidence>
<evidence type="ECO:0000259" key="13">
    <source>
        <dbReference type="Pfam" id="PF00007"/>
    </source>
</evidence>
<evidence type="ECO:0000256" key="1">
    <source>
        <dbReference type="ARBA" id="ARBA00003920"/>
    </source>
</evidence>
<keyword evidence="8" id="KW-0325">Glycoprotein</keyword>
<evidence type="ECO:0000256" key="10">
    <source>
        <dbReference type="ARBA" id="ARBA00077521"/>
    </source>
</evidence>
<feature type="chain" id="PRO_5017188872" description="Gonadotropin subunit beta-2" evidence="12">
    <location>
        <begin position="18"/>
        <end position="143"/>
    </location>
</feature>
<evidence type="ECO:0000256" key="7">
    <source>
        <dbReference type="ARBA" id="ARBA00023157"/>
    </source>
</evidence>
<accession>A0A3B4WEZ6</accession>
<dbReference type="GO" id="GO:0005615">
    <property type="term" value="C:extracellular space"/>
    <property type="evidence" value="ECO:0007669"/>
    <property type="project" value="TreeGrafter"/>
</dbReference>
<comment type="function">
    <text evidence="1">Involved in gametogenesis and steroidogenesis.</text>
</comment>